<organism evidence="1 2">
    <name type="scientific">Campylobacter molothri</name>
    <dbReference type="NCBI Taxonomy" id="1032242"/>
    <lineage>
        <taxon>Bacteria</taxon>
        <taxon>Pseudomonadati</taxon>
        <taxon>Campylobacterota</taxon>
        <taxon>Epsilonproteobacteria</taxon>
        <taxon>Campylobacterales</taxon>
        <taxon>Campylobacteraceae</taxon>
        <taxon>Campylobacter</taxon>
    </lineage>
</organism>
<keyword evidence="2" id="KW-1185">Reference proteome</keyword>
<reference evidence="1" key="1">
    <citation type="submission" date="2020-07" db="EMBL/GenBank/DDBJ databases">
        <title>Campylobacter molothri sp. nov. isolated from wild birds.</title>
        <authorList>
            <person name="Miller W.G."/>
            <person name="Chapman M.H."/>
            <person name="Yee E."/>
            <person name="Lopes B.S."/>
            <person name="Forbes K.J."/>
        </authorList>
    </citation>
    <scope>NUCLEOTIDE SEQUENCE</scope>
    <source>
        <strain evidence="1">RM9754</strain>
    </source>
</reference>
<proteinExistence type="predicted"/>
<gene>
    <name evidence="1" type="primary">yedF</name>
    <name evidence="1" type="ORF">H2252_01325</name>
</gene>
<dbReference type="EMBL" id="JACHUQ010000002">
    <property type="protein sequence ID" value="MBZ7974020.1"/>
    <property type="molecule type" value="Genomic_DNA"/>
</dbReference>
<evidence type="ECO:0000313" key="1">
    <source>
        <dbReference type="EMBL" id="MBZ7974020.1"/>
    </source>
</evidence>
<dbReference type="Proteomes" id="UP001319828">
    <property type="component" value="Unassembled WGS sequence"/>
</dbReference>
<name>A0ACC5W1B7_9BACT</name>
<evidence type="ECO:0000313" key="2">
    <source>
        <dbReference type="Proteomes" id="UP001319828"/>
    </source>
</evidence>
<protein>
    <submittedName>
        <fullName evidence="1">Sulfurtransferase-like selenium metabolism protein YedF</fullName>
    </submittedName>
</protein>
<sequence>MRIDCKDLDCPKPVVETKKALENLNNGDSLEIVLNSIISKNNVLKFLHSLNLNPTFKEYQDEIIIHVEKKEIDLNKTNNPNEYSVLFLKTDKVGYGELGERLFIGFLDSLKNIENIPNKIICVNESVLVNANEDHKAHKIMKELENLGIEIISCGACLEFFGKTKELKIGSIGNAYEILNELFGKAKIITL</sequence>
<accession>A0ACC5W1B7</accession>
<comment type="caution">
    <text evidence="1">The sequence shown here is derived from an EMBL/GenBank/DDBJ whole genome shotgun (WGS) entry which is preliminary data.</text>
</comment>